<gene>
    <name evidence="2" type="ORF">ULMS_03480</name>
</gene>
<keyword evidence="1" id="KW-1133">Transmembrane helix</keyword>
<keyword evidence="1" id="KW-0812">Transmembrane</keyword>
<sequence>MFMLLLVDFIIRKNDVTENNTYAIFIYTIFLLMTPSVFGETNIIISAIFLLLSTRRILSLRTGRNIEKKLFDAGMYITLASLFYFWAILYFIIVFIAIFRLLSISFKLLLIPVLSFITVFTLAVVFYLLKDDSFTWIFNWNQTGNFDFRGYNKIPILIPITMLISLLLWMGSSRLVKITSLSKKEKPAGFMILAIGVVTIFVVALSPQKNGAELLFLFFPVSILTTNYIEAASVKERYIFNEILLWALFFLALIIGFILN</sequence>
<dbReference type="EMBL" id="BKCF01000001">
    <property type="protein sequence ID" value="GEQ84840.1"/>
    <property type="molecule type" value="Genomic_DNA"/>
</dbReference>
<feature type="transmembrane region" description="Helical" evidence="1">
    <location>
        <begin position="214"/>
        <end position="232"/>
    </location>
</feature>
<feature type="transmembrane region" description="Helical" evidence="1">
    <location>
        <begin position="190"/>
        <end position="207"/>
    </location>
</feature>
<evidence type="ECO:0000313" key="3">
    <source>
        <dbReference type="Proteomes" id="UP000326994"/>
    </source>
</evidence>
<dbReference type="Pfam" id="PF19992">
    <property type="entry name" value="DUF6427"/>
    <property type="match status" value="1"/>
</dbReference>
<keyword evidence="1" id="KW-0472">Membrane</keyword>
<feature type="transmembrane region" description="Helical" evidence="1">
    <location>
        <begin position="24"/>
        <end position="52"/>
    </location>
</feature>
<name>A0A5J4FTC6_9FLAO</name>
<organism evidence="2 3">
    <name type="scientific">Patiriisocius marinistellae</name>
    <dbReference type="NCBI Taxonomy" id="2494560"/>
    <lineage>
        <taxon>Bacteria</taxon>
        <taxon>Pseudomonadati</taxon>
        <taxon>Bacteroidota</taxon>
        <taxon>Flavobacteriia</taxon>
        <taxon>Flavobacteriales</taxon>
        <taxon>Flavobacteriaceae</taxon>
        <taxon>Patiriisocius</taxon>
    </lineage>
</organism>
<feature type="transmembrane region" description="Helical" evidence="1">
    <location>
        <begin position="150"/>
        <end position="170"/>
    </location>
</feature>
<feature type="transmembrane region" description="Helical" evidence="1">
    <location>
        <begin position="73"/>
        <end position="102"/>
    </location>
</feature>
<reference evidence="2 3" key="1">
    <citation type="submission" date="2019-08" db="EMBL/GenBank/DDBJ databases">
        <title>Ulvibacter marinistellae sp. nov., isolated from a starfish, Patiria pectinifera.</title>
        <authorList>
            <person name="Kawano K."/>
            <person name="Ushijima N."/>
            <person name="Kihara M."/>
            <person name="Itoh H."/>
        </authorList>
    </citation>
    <scope>NUCLEOTIDE SEQUENCE [LARGE SCALE GENOMIC DNA]</scope>
    <source>
        <strain evidence="2 3">KK4</strain>
    </source>
</reference>
<evidence type="ECO:0000256" key="1">
    <source>
        <dbReference type="SAM" id="Phobius"/>
    </source>
</evidence>
<protein>
    <recommendedName>
        <fullName evidence="4">Beta-carotene 15,15'-monooxygenase</fullName>
    </recommendedName>
</protein>
<comment type="caution">
    <text evidence="2">The sequence shown here is derived from an EMBL/GenBank/DDBJ whole genome shotgun (WGS) entry which is preliminary data.</text>
</comment>
<proteinExistence type="predicted"/>
<feature type="transmembrane region" description="Helical" evidence="1">
    <location>
        <begin position="108"/>
        <end position="129"/>
    </location>
</feature>
<evidence type="ECO:0008006" key="4">
    <source>
        <dbReference type="Google" id="ProtNLM"/>
    </source>
</evidence>
<accession>A0A5J4FTC6</accession>
<keyword evidence="3" id="KW-1185">Reference proteome</keyword>
<dbReference type="AlphaFoldDB" id="A0A5J4FTC6"/>
<feature type="transmembrane region" description="Helical" evidence="1">
    <location>
        <begin position="238"/>
        <end position="259"/>
    </location>
</feature>
<dbReference type="Proteomes" id="UP000326994">
    <property type="component" value="Unassembled WGS sequence"/>
</dbReference>
<dbReference type="InterPro" id="IPR045625">
    <property type="entry name" value="DUF6427"/>
</dbReference>
<evidence type="ECO:0000313" key="2">
    <source>
        <dbReference type="EMBL" id="GEQ84840.1"/>
    </source>
</evidence>